<reference evidence="4 5" key="1">
    <citation type="submission" date="2023-02" db="EMBL/GenBank/DDBJ databases">
        <title>LHISI_Scaffold_Assembly.</title>
        <authorList>
            <person name="Stuart O.P."/>
            <person name="Cleave R."/>
            <person name="Magrath M.J.L."/>
            <person name="Mikheyev A.S."/>
        </authorList>
    </citation>
    <scope>NUCLEOTIDE SEQUENCE [LARGE SCALE GENOMIC DNA]</scope>
    <source>
        <strain evidence="4">Daus_M_001</strain>
        <tissue evidence="4">Leg muscle</tissue>
    </source>
</reference>
<comment type="caution">
    <text evidence="4">The sequence shown here is derived from an EMBL/GenBank/DDBJ whole genome shotgun (WGS) entry which is preliminary data.</text>
</comment>
<dbReference type="HAMAP" id="MF_01310">
    <property type="entry name" value="Ribosomal_uS11"/>
    <property type="match status" value="1"/>
</dbReference>
<evidence type="ECO:0008006" key="6">
    <source>
        <dbReference type="Google" id="ProtNLM"/>
    </source>
</evidence>
<evidence type="ECO:0000256" key="3">
    <source>
        <dbReference type="ARBA" id="ARBA00023274"/>
    </source>
</evidence>
<accession>A0ABQ9H6W6</accession>
<comment type="similarity">
    <text evidence="1">Belongs to the universal ribosomal protein uS11 family.</text>
</comment>
<dbReference type="InterPro" id="IPR036967">
    <property type="entry name" value="Ribosomal_uS11_sf"/>
</dbReference>
<dbReference type="SUPFAM" id="SSF53137">
    <property type="entry name" value="Translational machinery components"/>
    <property type="match status" value="1"/>
</dbReference>
<keyword evidence="3" id="KW-0687">Ribonucleoprotein</keyword>
<dbReference type="Gene3D" id="3.30.420.80">
    <property type="entry name" value="Ribosomal protein S11"/>
    <property type="match status" value="1"/>
</dbReference>
<evidence type="ECO:0000313" key="4">
    <source>
        <dbReference type="EMBL" id="KAJ8880019.1"/>
    </source>
</evidence>
<evidence type="ECO:0000256" key="2">
    <source>
        <dbReference type="ARBA" id="ARBA00022980"/>
    </source>
</evidence>
<dbReference type="PANTHER" id="PTHR11759">
    <property type="entry name" value="40S RIBOSOMAL PROTEIN S14/30S RIBOSOMAL PROTEIN S11"/>
    <property type="match status" value="1"/>
</dbReference>
<evidence type="ECO:0000256" key="1">
    <source>
        <dbReference type="ARBA" id="ARBA00006194"/>
    </source>
</evidence>
<proteinExistence type="inferred from homology"/>
<dbReference type="EMBL" id="JARBHB010000007">
    <property type="protein sequence ID" value="KAJ8880019.1"/>
    <property type="molecule type" value="Genomic_DNA"/>
</dbReference>
<dbReference type="Pfam" id="PF00411">
    <property type="entry name" value="Ribosomal_S11"/>
    <property type="match status" value="1"/>
</dbReference>
<dbReference type="Proteomes" id="UP001159363">
    <property type="component" value="Chromosome 6"/>
</dbReference>
<evidence type="ECO:0000313" key="5">
    <source>
        <dbReference type="Proteomes" id="UP001159363"/>
    </source>
</evidence>
<organism evidence="4 5">
    <name type="scientific">Dryococelus australis</name>
    <dbReference type="NCBI Taxonomy" id="614101"/>
    <lineage>
        <taxon>Eukaryota</taxon>
        <taxon>Metazoa</taxon>
        <taxon>Ecdysozoa</taxon>
        <taxon>Arthropoda</taxon>
        <taxon>Hexapoda</taxon>
        <taxon>Insecta</taxon>
        <taxon>Pterygota</taxon>
        <taxon>Neoptera</taxon>
        <taxon>Polyneoptera</taxon>
        <taxon>Phasmatodea</taxon>
        <taxon>Verophasmatodea</taxon>
        <taxon>Anareolatae</taxon>
        <taxon>Phasmatidae</taxon>
        <taxon>Eurycanthinae</taxon>
        <taxon>Dryococelus</taxon>
    </lineage>
</organism>
<keyword evidence="2" id="KW-0689">Ribosomal protein</keyword>
<gene>
    <name evidence="4" type="ORF">PR048_020641</name>
</gene>
<protein>
    <recommendedName>
        <fullName evidence="6">Ribosomal protein S11</fullName>
    </recommendedName>
</protein>
<dbReference type="InterPro" id="IPR001971">
    <property type="entry name" value="Ribosomal_uS11"/>
</dbReference>
<sequence>MCATPIKAVKVCSRSQWLESRSFHLCVPRNKAEDRKEMLASLPAKDEGTDGERAVDIDSIIKSREDMFPDERTPNVLFSGIPFKDLPICNIRSSPNNTIFTITDHKGVVHLTRSCGVEGFKNTRKGTNIAAQATAISLSSVSLRTFIKSFDLVLQGMGYGGFSSLSNISNAGIRISGITEKTRLVSGERRSRDPRKL</sequence>
<keyword evidence="5" id="KW-1185">Reference proteome</keyword>
<name>A0ABQ9H6W6_9NEOP</name>